<proteinExistence type="predicted"/>
<accession>A0A6A5K0D5</accession>
<sequence>IKEAIRYLKALLTKPKHFKLLLELTNNNFTTYIYIISLLLIYYLYTSSSSFNANALGLLALE</sequence>
<reference evidence="2" key="1">
    <citation type="submission" date="2020-01" db="EMBL/GenBank/DDBJ databases">
        <authorList>
            <consortium name="DOE Joint Genome Institute"/>
            <person name="Haridas S."/>
            <person name="Albert R."/>
            <person name="Binder M."/>
            <person name="Bloem J."/>
            <person name="Labutti K."/>
            <person name="Salamov A."/>
            <person name="Andreopoulos B."/>
            <person name="Baker S.E."/>
            <person name="Barry K."/>
            <person name="Bills G."/>
            <person name="Bluhm B.H."/>
            <person name="Cannon C."/>
            <person name="Castanera R."/>
            <person name="Culley D.E."/>
            <person name="Daum C."/>
            <person name="Ezra D."/>
            <person name="Gonzalez J.B."/>
            <person name="Henrissat B."/>
            <person name="Kuo A."/>
            <person name="Liang C."/>
            <person name="Lipzen A."/>
            <person name="Lutzoni F."/>
            <person name="Magnuson J."/>
            <person name="Mondo S."/>
            <person name="Nolan M."/>
            <person name="Ohm R."/>
            <person name="Pangilinan J."/>
            <person name="Park H.-J."/>
            <person name="Ramirez L."/>
            <person name="Alfaro M."/>
            <person name="Sun H."/>
            <person name="Tritt A."/>
            <person name="Yoshinaga Y."/>
            <person name="Zwiers L.-H."/>
            <person name="Turgeon B.G."/>
            <person name="Goodwin S.B."/>
            <person name="Spatafora J.W."/>
            <person name="Crous P.W."/>
            <person name="Grigoriev I.V."/>
        </authorList>
    </citation>
    <scope>NUCLEOTIDE SEQUENCE</scope>
    <source>
        <strain evidence="2">P77</strain>
    </source>
</reference>
<evidence type="ECO:0000313" key="2">
    <source>
        <dbReference type="EMBL" id="KAF1830151.1"/>
    </source>
</evidence>
<dbReference type="AlphaFoldDB" id="A0A6A5K0D5"/>
<feature type="transmembrane region" description="Helical" evidence="1">
    <location>
        <begin position="29"/>
        <end position="45"/>
    </location>
</feature>
<organism evidence="2 3">
    <name type="scientific">Decorospora gaudefroyi</name>
    <dbReference type="NCBI Taxonomy" id="184978"/>
    <lineage>
        <taxon>Eukaryota</taxon>
        <taxon>Fungi</taxon>
        <taxon>Dikarya</taxon>
        <taxon>Ascomycota</taxon>
        <taxon>Pezizomycotina</taxon>
        <taxon>Dothideomycetes</taxon>
        <taxon>Pleosporomycetidae</taxon>
        <taxon>Pleosporales</taxon>
        <taxon>Pleosporineae</taxon>
        <taxon>Pleosporaceae</taxon>
        <taxon>Decorospora</taxon>
    </lineage>
</organism>
<keyword evidence="3" id="KW-1185">Reference proteome</keyword>
<name>A0A6A5K0D5_9PLEO</name>
<keyword evidence="1" id="KW-0812">Transmembrane</keyword>
<keyword evidence="1" id="KW-0472">Membrane</keyword>
<gene>
    <name evidence="2" type="ORF">BDW02DRAFT_508275</name>
</gene>
<feature type="non-terminal residue" evidence="2">
    <location>
        <position position="1"/>
    </location>
</feature>
<dbReference type="Proteomes" id="UP000800040">
    <property type="component" value="Unassembled WGS sequence"/>
</dbReference>
<dbReference type="EMBL" id="ML975408">
    <property type="protein sequence ID" value="KAF1830151.1"/>
    <property type="molecule type" value="Genomic_DNA"/>
</dbReference>
<evidence type="ECO:0000256" key="1">
    <source>
        <dbReference type="SAM" id="Phobius"/>
    </source>
</evidence>
<keyword evidence="1" id="KW-1133">Transmembrane helix</keyword>
<protein>
    <submittedName>
        <fullName evidence="2">Uncharacterized protein</fullName>
    </submittedName>
</protein>
<evidence type="ECO:0000313" key="3">
    <source>
        <dbReference type="Proteomes" id="UP000800040"/>
    </source>
</evidence>